<dbReference type="EMBL" id="ASGZ01000005">
    <property type="protein sequence ID" value="ESP89847.1"/>
    <property type="molecule type" value="Genomic_DNA"/>
</dbReference>
<evidence type="ECO:0008006" key="3">
    <source>
        <dbReference type="Google" id="ProtNLM"/>
    </source>
</evidence>
<proteinExistence type="predicted"/>
<organism evidence="1 2">
    <name type="scientific">Candidatus Halobonum tyrrellensis G22</name>
    <dbReference type="NCBI Taxonomy" id="1324957"/>
    <lineage>
        <taxon>Archaea</taxon>
        <taxon>Methanobacteriati</taxon>
        <taxon>Methanobacteriota</taxon>
        <taxon>Stenosarchaea group</taxon>
        <taxon>Halobacteria</taxon>
        <taxon>Halobacteriales</taxon>
        <taxon>Haloferacaceae</taxon>
        <taxon>Candidatus Halobonum</taxon>
    </lineage>
</organism>
<comment type="caution">
    <text evidence="1">The sequence shown here is derived from an EMBL/GenBank/DDBJ whole genome shotgun (WGS) entry which is preliminary data.</text>
</comment>
<sequence length="53" mass="5388">MSRQFTFDCPECAVEVDVDGDVREAILDEGCVLCGASVGADTFSSASGAGVAE</sequence>
<evidence type="ECO:0000313" key="1">
    <source>
        <dbReference type="EMBL" id="ESP89847.1"/>
    </source>
</evidence>
<dbReference type="InterPro" id="IPR055982">
    <property type="entry name" value="DUF7560"/>
</dbReference>
<protein>
    <recommendedName>
        <fullName evidence="3">Small CPxCG-related zinc finger protein</fullName>
    </recommendedName>
</protein>
<gene>
    <name evidence="1" type="ORF">K933_02651</name>
</gene>
<dbReference type="eggNOG" id="arCOG06412">
    <property type="taxonomic scope" value="Archaea"/>
</dbReference>
<dbReference type="AlphaFoldDB" id="V4J384"/>
<evidence type="ECO:0000313" key="2">
    <source>
        <dbReference type="Proteomes" id="UP000017840"/>
    </source>
</evidence>
<name>V4J384_9EURY</name>
<dbReference type="OrthoDB" id="284396at2157"/>
<reference evidence="1 2" key="1">
    <citation type="journal article" date="2013" name="Genome Announc.">
        <title>Draft Genome Sequence of 'Candidatus Halobonum tyrrellensis' Strain G22, Isolated from the Hypersaline Waters of Lake Tyrrell, Australia.</title>
        <authorList>
            <person name="Ugalde J.A."/>
            <person name="Narasingarao P."/>
            <person name="Kuo S."/>
            <person name="Podell S."/>
            <person name="Allen E.E."/>
        </authorList>
    </citation>
    <scope>NUCLEOTIDE SEQUENCE [LARGE SCALE GENOMIC DNA]</scope>
    <source>
        <strain evidence="1 2">G22</strain>
    </source>
</reference>
<dbReference type="Proteomes" id="UP000017840">
    <property type="component" value="Unassembled WGS sequence"/>
</dbReference>
<dbReference type="RefSeq" id="WP_023393122.1">
    <property type="nucleotide sequence ID" value="NZ_ASGZ01000005.1"/>
</dbReference>
<keyword evidence="2" id="KW-1185">Reference proteome</keyword>
<accession>V4J384</accession>
<dbReference type="Pfam" id="PF24441">
    <property type="entry name" value="DUF7560"/>
    <property type="match status" value="1"/>
</dbReference>